<feature type="region of interest" description="Disordered" evidence="2">
    <location>
        <begin position="259"/>
        <end position="283"/>
    </location>
</feature>
<dbReference type="EMBL" id="CAUYUJ010020219">
    <property type="protein sequence ID" value="CAK0896644.1"/>
    <property type="molecule type" value="Genomic_DNA"/>
</dbReference>
<comment type="caution">
    <text evidence="3">The sequence shown here is derived from an EMBL/GenBank/DDBJ whole genome shotgun (WGS) entry which is preliminary data.</text>
</comment>
<feature type="region of interest" description="Disordered" evidence="2">
    <location>
        <begin position="217"/>
        <end position="237"/>
    </location>
</feature>
<keyword evidence="1" id="KW-0175">Coiled coil</keyword>
<feature type="coiled-coil region" evidence="1">
    <location>
        <begin position="46"/>
        <end position="94"/>
    </location>
</feature>
<feature type="non-terminal residue" evidence="3">
    <location>
        <position position="292"/>
    </location>
</feature>
<accession>A0ABN9XAT4</accession>
<evidence type="ECO:0000256" key="2">
    <source>
        <dbReference type="SAM" id="MobiDB-lite"/>
    </source>
</evidence>
<keyword evidence="4" id="KW-1185">Reference proteome</keyword>
<dbReference type="Proteomes" id="UP001189429">
    <property type="component" value="Unassembled WGS sequence"/>
</dbReference>
<reference evidence="3" key="1">
    <citation type="submission" date="2023-10" db="EMBL/GenBank/DDBJ databases">
        <authorList>
            <person name="Chen Y."/>
            <person name="Shah S."/>
            <person name="Dougan E. K."/>
            <person name="Thang M."/>
            <person name="Chan C."/>
        </authorList>
    </citation>
    <scope>NUCLEOTIDE SEQUENCE [LARGE SCALE GENOMIC DNA]</scope>
</reference>
<name>A0ABN9XAT4_9DINO</name>
<protein>
    <submittedName>
        <fullName evidence="3">Uncharacterized protein</fullName>
    </submittedName>
</protein>
<evidence type="ECO:0000313" key="3">
    <source>
        <dbReference type="EMBL" id="CAK0896644.1"/>
    </source>
</evidence>
<evidence type="ECO:0000313" key="4">
    <source>
        <dbReference type="Proteomes" id="UP001189429"/>
    </source>
</evidence>
<sequence length="292" mass="32019">MATGQPSSTQTCSGLCSSRLQEAEQPGAALHRSPVTVQITLDENAHRSAGHAADELASELENARRELQSVTEERDNVRELNRSLQKRLRGAQEMAAQAKDPAQPAVDPSSSFLRWRTSATARRSLMQAAAGDLLEGRALEAEKRAKESAEALRQRDEALQQRDEQVSALASQVESLTSQVEGLQRLLRHRNEQIASEGEVEGLHDLLRQRDEQIESLTSQVDAPEQEQPVERPLKAKEDMDLRASLLIALPDKCFGASKFGDDDAQTEVPDGSDAGSAPPPPAHRVIHFFLL</sequence>
<evidence type="ECO:0000256" key="1">
    <source>
        <dbReference type="SAM" id="Coils"/>
    </source>
</evidence>
<gene>
    <name evidence="3" type="ORF">PCOR1329_LOCUS75051</name>
</gene>
<organism evidence="3 4">
    <name type="scientific">Prorocentrum cordatum</name>
    <dbReference type="NCBI Taxonomy" id="2364126"/>
    <lineage>
        <taxon>Eukaryota</taxon>
        <taxon>Sar</taxon>
        <taxon>Alveolata</taxon>
        <taxon>Dinophyceae</taxon>
        <taxon>Prorocentrales</taxon>
        <taxon>Prorocentraceae</taxon>
        <taxon>Prorocentrum</taxon>
    </lineage>
</organism>
<feature type="coiled-coil region" evidence="1">
    <location>
        <begin position="142"/>
        <end position="193"/>
    </location>
</feature>
<proteinExistence type="predicted"/>